<protein>
    <submittedName>
        <fullName evidence="4">T9SS type A sorting domain-containing protein</fullName>
    </submittedName>
</protein>
<name>A0ABR6Y443_9FLAO</name>
<reference evidence="4 5" key="1">
    <citation type="submission" date="2020-08" db="EMBL/GenBank/DDBJ databases">
        <title>Winogradskyella ouciana sp. nov., isolated from the hadal seawater of the Mariana Trench.</title>
        <authorList>
            <person name="He X."/>
        </authorList>
    </citation>
    <scope>NUCLEOTIDE SEQUENCE [LARGE SCALE GENOMIC DNA]</scope>
    <source>
        <strain evidence="4 5">KCTC 22026</strain>
    </source>
</reference>
<feature type="chain" id="PRO_5046383018" evidence="2">
    <location>
        <begin position="19"/>
        <end position="533"/>
    </location>
</feature>
<keyword evidence="5" id="KW-1185">Reference proteome</keyword>
<sequence>MKKITLLINLLFTINLCAQIQISNFTFNNVSSSGPSSLQEFNGEIFFSANTDNYGRELWSSDGTSNNTNLIIDIAPGESNGLVTFFSAILNNELYFNANDNYDYSGGEIWKTDGSGTNSSLVTSYTGRLFGLTTVGNLIYFTIKTSNNNLQIWKSDGTQSGTTLVKDNIAIWNVPTFQGSINNTFIFTIQVPSTNNSKVWRSDGTSSGTFALTGEIDGNGSTGSTSDLSHYIVYNNNLYFITRYYLYKTDGTIANTSQVASVWNAQNNLVDFGDTIELNGKIYFLFYSLGLKKLAIYESDGTSSGTSEIYSVTGNAYFYPAYLNKSGNNLIFTSINTNNGTSLYYLNTNNFTLSEIIQIDESPQEPPYFLGNFSALSLDRLNDNLFFMSSPKDTFPEKKGWVFNETSMSLTPYTALDDLYEDYFGQKIIYNNDLYYSKNNQLWKFDTNSLSLSDVTNNEVIQVFPNPTSDFINFSQPETVNDIKVYDINGQLVIENQVLINDKLDVRNLNSGIYLIDFKKDNLRITKKIVIAK</sequence>
<dbReference type="Pfam" id="PF18962">
    <property type="entry name" value="Por_Secre_tail"/>
    <property type="match status" value="1"/>
</dbReference>
<evidence type="ECO:0000313" key="4">
    <source>
        <dbReference type="EMBL" id="MBC3847023.1"/>
    </source>
</evidence>
<evidence type="ECO:0000313" key="5">
    <source>
        <dbReference type="Proteomes" id="UP000607435"/>
    </source>
</evidence>
<evidence type="ECO:0000259" key="3">
    <source>
        <dbReference type="Pfam" id="PF18962"/>
    </source>
</evidence>
<dbReference type="NCBIfam" id="TIGR04183">
    <property type="entry name" value="Por_Secre_tail"/>
    <property type="match status" value="1"/>
</dbReference>
<feature type="domain" description="Secretion system C-terminal sorting" evidence="3">
    <location>
        <begin position="463"/>
        <end position="531"/>
    </location>
</feature>
<evidence type="ECO:0000256" key="2">
    <source>
        <dbReference type="SAM" id="SignalP"/>
    </source>
</evidence>
<gene>
    <name evidence="4" type="ORF">H6H04_11575</name>
</gene>
<comment type="caution">
    <text evidence="4">The sequence shown here is derived from an EMBL/GenBank/DDBJ whole genome shotgun (WGS) entry which is preliminary data.</text>
</comment>
<keyword evidence="1 2" id="KW-0732">Signal</keyword>
<accession>A0ABR6Y443</accession>
<dbReference type="EMBL" id="JACOME010000002">
    <property type="protein sequence ID" value="MBC3847023.1"/>
    <property type="molecule type" value="Genomic_DNA"/>
</dbReference>
<dbReference type="SUPFAM" id="SSF63829">
    <property type="entry name" value="Calcium-dependent phosphotriesterase"/>
    <property type="match status" value="1"/>
</dbReference>
<feature type="signal peptide" evidence="2">
    <location>
        <begin position="1"/>
        <end position="18"/>
    </location>
</feature>
<organism evidence="4 5">
    <name type="scientific">Winogradskyella echinorum</name>
    <dbReference type="NCBI Taxonomy" id="538189"/>
    <lineage>
        <taxon>Bacteria</taxon>
        <taxon>Pseudomonadati</taxon>
        <taxon>Bacteroidota</taxon>
        <taxon>Flavobacteriia</taxon>
        <taxon>Flavobacteriales</taxon>
        <taxon>Flavobacteriaceae</taxon>
        <taxon>Winogradskyella</taxon>
    </lineage>
</organism>
<evidence type="ECO:0000256" key="1">
    <source>
        <dbReference type="ARBA" id="ARBA00022729"/>
    </source>
</evidence>
<dbReference type="InterPro" id="IPR026444">
    <property type="entry name" value="Secre_tail"/>
</dbReference>
<dbReference type="RefSeq" id="WP_186846116.1">
    <property type="nucleotide sequence ID" value="NZ_JACOME010000002.1"/>
</dbReference>
<proteinExistence type="predicted"/>
<dbReference type="Proteomes" id="UP000607435">
    <property type="component" value="Unassembled WGS sequence"/>
</dbReference>